<organism evidence="2 3">
    <name type="scientific">Bradyrhizobium forestalis</name>
    <dbReference type="NCBI Taxonomy" id="1419263"/>
    <lineage>
        <taxon>Bacteria</taxon>
        <taxon>Pseudomonadati</taxon>
        <taxon>Pseudomonadota</taxon>
        <taxon>Alphaproteobacteria</taxon>
        <taxon>Hyphomicrobiales</taxon>
        <taxon>Nitrobacteraceae</taxon>
        <taxon>Bradyrhizobium</taxon>
    </lineage>
</organism>
<sequence>MVAMAVRDGQMDAWSIFVFIVFLASVPLATEMARERGRSRKLWFWMAFCGGPLAPSALLVLGDRRDSEANHA</sequence>
<comment type="caution">
    <text evidence="2">The sequence shown here is derived from an EMBL/GenBank/DDBJ whole genome shotgun (WGS) entry which is preliminary data.</text>
</comment>
<keyword evidence="3" id="KW-1185">Reference proteome</keyword>
<name>A0A2M8R6S5_9BRAD</name>
<evidence type="ECO:0000313" key="3">
    <source>
        <dbReference type="Proteomes" id="UP000231194"/>
    </source>
</evidence>
<evidence type="ECO:0000256" key="1">
    <source>
        <dbReference type="SAM" id="Phobius"/>
    </source>
</evidence>
<gene>
    <name evidence="2" type="ORF">CVM73_20380</name>
</gene>
<dbReference type="AlphaFoldDB" id="A0A2M8R6S5"/>
<evidence type="ECO:0000313" key="2">
    <source>
        <dbReference type="EMBL" id="PJG53535.1"/>
    </source>
</evidence>
<accession>A0A2M8R6S5</accession>
<keyword evidence="1" id="KW-1133">Transmembrane helix</keyword>
<protein>
    <submittedName>
        <fullName evidence="2">Uncharacterized protein</fullName>
    </submittedName>
</protein>
<feature type="transmembrane region" description="Helical" evidence="1">
    <location>
        <begin position="42"/>
        <end position="62"/>
    </location>
</feature>
<keyword evidence="1" id="KW-0812">Transmembrane</keyword>
<dbReference type="EMBL" id="PGVG01000016">
    <property type="protein sequence ID" value="PJG53535.1"/>
    <property type="molecule type" value="Genomic_DNA"/>
</dbReference>
<keyword evidence="1" id="KW-0472">Membrane</keyword>
<dbReference type="Proteomes" id="UP000231194">
    <property type="component" value="Unassembled WGS sequence"/>
</dbReference>
<reference evidence="2 3" key="1">
    <citation type="submission" date="2017-11" db="EMBL/GenBank/DDBJ databases">
        <title>Bradyrhizobium forestalis sp. nov., an efficient nitrogen-fixing bacterium isolated from nodules of forest legume species in the Amazon.</title>
        <authorList>
            <person name="Costa E.M."/>
            <person name="Guimaraes A."/>
            <person name="Carvalho T.S."/>
            <person name="Rodrigues T.L."/>
            <person name="Ribeiro P.R.A."/>
            <person name="Lebbe L."/>
            <person name="Willems A."/>
            <person name="Moreira F.M.S."/>
        </authorList>
    </citation>
    <scope>NUCLEOTIDE SEQUENCE [LARGE SCALE GENOMIC DNA]</scope>
    <source>
        <strain evidence="2 3">INPA54B</strain>
    </source>
</reference>
<feature type="transmembrane region" description="Helical" evidence="1">
    <location>
        <begin position="13"/>
        <end position="30"/>
    </location>
</feature>
<proteinExistence type="predicted"/>